<evidence type="ECO:0000259" key="9">
    <source>
        <dbReference type="Pfam" id="PF04810"/>
    </source>
</evidence>
<dbReference type="STRING" id="121224.E0W164"/>
<keyword evidence="4" id="KW-0813">Transport</keyword>
<keyword evidence="15" id="KW-1185">Reference proteome</keyword>
<dbReference type="GeneID" id="8234889"/>
<organism>
    <name type="scientific">Pediculus humanus subsp. corporis</name>
    <name type="common">Body louse</name>
    <dbReference type="NCBI Taxonomy" id="121224"/>
    <lineage>
        <taxon>Eukaryota</taxon>
        <taxon>Metazoa</taxon>
        <taxon>Ecdysozoa</taxon>
        <taxon>Arthropoda</taxon>
        <taxon>Hexapoda</taxon>
        <taxon>Insecta</taxon>
        <taxon>Pterygota</taxon>
        <taxon>Neoptera</taxon>
        <taxon>Paraneoptera</taxon>
        <taxon>Psocodea</taxon>
        <taxon>Troctomorpha</taxon>
        <taxon>Phthiraptera</taxon>
        <taxon>Anoplura</taxon>
        <taxon>Pediculidae</taxon>
        <taxon>Pediculus</taxon>
    </lineage>
</organism>
<feature type="region of interest" description="Disordered" evidence="7">
    <location>
        <begin position="1"/>
        <end position="346"/>
    </location>
</feature>
<evidence type="ECO:0000256" key="5">
    <source>
        <dbReference type="ARBA" id="ARBA00022927"/>
    </source>
</evidence>
<keyword evidence="6" id="KW-0968">Cytoplasmic vesicle</keyword>
<evidence type="ECO:0000256" key="2">
    <source>
        <dbReference type="ARBA" id="ARBA00004397"/>
    </source>
</evidence>
<dbReference type="Pfam" id="PF08033">
    <property type="entry name" value="Sec23_BS"/>
    <property type="match status" value="1"/>
</dbReference>
<dbReference type="Pfam" id="PF04810">
    <property type="entry name" value="zf-Sec23_Sec24"/>
    <property type="match status" value="1"/>
</dbReference>
<dbReference type="GO" id="GO:0000149">
    <property type="term" value="F:SNARE binding"/>
    <property type="evidence" value="ECO:0007669"/>
    <property type="project" value="TreeGrafter"/>
</dbReference>
<dbReference type="EMBL" id="DS235866">
    <property type="protein sequence ID" value="EEB19370.1"/>
    <property type="molecule type" value="Genomic_DNA"/>
</dbReference>
<reference evidence="13" key="1">
    <citation type="submission" date="2007-04" db="EMBL/GenBank/DDBJ databases">
        <title>Annotation of Pediculus humanus corporis strain USDA.</title>
        <authorList>
            <person name="Kirkness E."/>
            <person name="Hannick L."/>
            <person name="Hass B."/>
            <person name="Bruggner R."/>
            <person name="Lawson D."/>
            <person name="Bidwell S."/>
            <person name="Joardar V."/>
            <person name="Caler E."/>
            <person name="Walenz B."/>
            <person name="Inman J."/>
            <person name="Schobel S."/>
            <person name="Galinsky K."/>
            <person name="Amedeo P."/>
            <person name="Strausberg R."/>
        </authorList>
    </citation>
    <scope>NUCLEOTIDE SEQUENCE</scope>
    <source>
        <strain evidence="13">USDA</strain>
    </source>
</reference>
<dbReference type="InterPro" id="IPR041742">
    <property type="entry name" value="Sec24-like_trunk_dom"/>
</dbReference>
<sequence length="1158" mass="127508">MNQHMMQFGNQPTGYPQSGNYPGSYAPPGGGPPPPPNSNMQPGSFPPPRQFGPGVSHATTQSNNLPTSTSSTNPAGFVVPPGSQGPPPVTASGIKPPGYQGPHFPQPSGPVMPPAQGLPLPGQFHNNPSASQVPQPPPSMGPTGDHLSGPPISQGPRPFMRPPGPSTTPVSQTMLNGPPGAPPVSSPHGLSGPPMSNVMPGVRGQSYEPPFTNGSPSMMPPQNSNLHSSGPIDANKQYINGTPQNQLPGGPPLSQQQPPFNYSSSGPMPTPPSGPPKPSYPQMPSLSNQNPNMPPQQQQSPSQLPYPPAPHMTSAYSPNPANFNKDNFSTAGPPLQQNEMRPNFPPMNQGSYQQMNQYSGLHQNYSGITSPSYPQPQVQSKAQRKLDPDMLPNPIQVMQDDEKNRSGVFYTDQKGLMPPLVTTNFIVQDQGNCSPRFLRSTTYNVPVTADLLKQTSVPFALLISPLARIAEGEQPLPIVNMGELGPVRCIRCKAYMSPFMQFIDGGRRFHCVFCKATTEVPGEYFQHLDHTGQRVDRFERPELVLGAYEYVATKDYCRNNQLTEPPAIIFVIDVSYSNVKSGLVHLLCSKMKEIIKNLPRDEGSEMSNMKVGFITYSSSVHFYNIKSCLAAPQMLLVGDVNDMFMPLLDGFLCDPTESEVVIDLLMQEIPKQFAETRETETILYPAIQAGLEALKASGCAGKLLVFHSSLPIAEAPGKLKNRDDRKVLNTDKEKTVLAPQNNSYNNLGEECVKVGCSVDLFIFNNSYVDIATIGEVSRLTGGEIYKYTYFQADIDGDRFLADLKRNVSRQTAFDAIMRVRTSTGVRPTDFYGHFFMSNTKDMELASIDSDKAVAVEIKHDDKLTEEDGVYIQVALLYTSCGGQRRLRILNLSLKTCSQMADLYRTCDLDTLVNYLSKQGIFKLLESSPKQVKNDIMNRCANILACYRKNCANPSSTGQLILPECMKLLPLYVNTLLKSDAFSGGSDMTCDDRSFAIHCVMIMDLTVSVCYFYPRLIALHNLDPDSYDIPMPIRCTYEKLQDDGVYLLDNGIHMFMWLGLNAPSSFISNVFGVPTTPLVDTDKNALPPLENPLSLRIRKLVEDVREKRHRSMRLTILKQRDKMEMVFKQYLMEDHGIDGSPSYGDFLCHMHSQIRTILS</sequence>
<feature type="compositionally biased region" description="Polar residues" evidence="7">
    <location>
        <begin position="1"/>
        <end position="17"/>
    </location>
</feature>
<dbReference type="AlphaFoldDB" id="E0W164"/>
<dbReference type="InParanoid" id="E0W164"/>
<dbReference type="InterPro" id="IPR036180">
    <property type="entry name" value="Gelsolin-like_dom_sf"/>
</dbReference>
<evidence type="ECO:0000259" key="11">
    <source>
        <dbReference type="Pfam" id="PF04815"/>
    </source>
</evidence>
<dbReference type="RefSeq" id="XP_002432108.1">
    <property type="nucleotide sequence ID" value="XM_002432063.1"/>
</dbReference>
<evidence type="ECO:0000256" key="1">
    <source>
        <dbReference type="ARBA" id="ARBA00004299"/>
    </source>
</evidence>
<dbReference type="InterPro" id="IPR006896">
    <property type="entry name" value="Sec23/24_trunk_dom"/>
</dbReference>
<dbReference type="KEGG" id="phu:Phum_PHUM569820"/>
<dbReference type="HOGENOM" id="CLU_004589_1_1_1"/>
<comment type="similarity">
    <text evidence="3">Belongs to the SEC23/SEC24 family. SEC24 subfamily.</text>
</comment>
<dbReference type="CDD" id="cd01479">
    <property type="entry name" value="Sec24-like"/>
    <property type="match status" value="1"/>
</dbReference>
<dbReference type="InterPro" id="IPR036465">
    <property type="entry name" value="vWFA_dom_sf"/>
</dbReference>
<dbReference type="GO" id="GO:0030127">
    <property type="term" value="C:COPII vesicle coat"/>
    <property type="evidence" value="ECO:0007669"/>
    <property type="project" value="InterPro"/>
</dbReference>
<dbReference type="EMBL" id="AAZO01006919">
    <property type="status" value="NOT_ANNOTATED_CDS"/>
    <property type="molecule type" value="Genomic_DNA"/>
</dbReference>
<dbReference type="Gene3D" id="2.30.30.380">
    <property type="entry name" value="Zn-finger domain of Sec23/24"/>
    <property type="match status" value="1"/>
</dbReference>
<dbReference type="GO" id="GO:0008270">
    <property type="term" value="F:zinc ion binding"/>
    <property type="evidence" value="ECO:0007669"/>
    <property type="project" value="InterPro"/>
</dbReference>
<feature type="compositionally biased region" description="Polar residues" evidence="7">
    <location>
        <begin position="212"/>
        <end position="228"/>
    </location>
</feature>
<evidence type="ECO:0000256" key="3">
    <source>
        <dbReference type="ARBA" id="ARBA00008334"/>
    </source>
</evidence>
<protein>
    <submittedName>
        <fullName evidence="13 14">Protein transport protein Sec24B, putative</fullName>
    </submittedName>
</protein>
<reference evidence="14" key="3">
    <citation type="submission" date="2021-02" db="UniProtKB">
        <authorList>
            <consortium name="EnsemblMetazoa"/>
        </authorList>
    </citation>
    <scope>IDENTIFICATION</scope>
    <source>
        <strain evidence="14">USDA</strain>
    </source>
</reference>
<dbReference type="Proteomes" id="UP000009046">
    <property type="component" value="Unassembled WGS sequence"/>
</dbReference>
<evidence type="ECO:0000313" key="13">
    <source>
        <dbReference type="EMBL" id="EEB19370.1"/>
    </source>
</evidence>
<evidence type="ECO:0000259" key="12">
    <source>
        <dbReference type="Pfam" id="PF08033"/>
    </source>
</evidence>
<dbReference type="PANTHER" id="PTHR13803:SF4">
    <property type="entry name" value="SECRETORY 24CD, ISOFORM C"/>
    <property type="match status" value="1"/>
</dbReference>
<name>E0W164_PEDHC</name>
<dbReference type="VEuPathDB" id="VectorBase:PHUM569820"/>
<dbReference type="Gene3D" id="1.20.120.730">
    <property type="entry name" value="Sec23/Sec24 helical domain"/>
    <property type="match status" value="1"/>
</dbReference>
<gene>
    <name evidence="14" type="primary">8234889</name>
    <name evidence="13" type="ORF">Phum_PHUM569820</name>
</gene>
<dbReference type="SUPFAM" id="SSF53300">
    <property type="entry name" value="vWA-like"/>
    <property type="match status" value="1"/>
</dbReference>
<dbReference type="FunFam" id="3.40.50.410:FF:000020">
    <property type="entry name" value="protein transport protein Sec24D isoform X1"/>
    <property type="match status" value="1"/>
</dbReference>
<dbReference type="InterPro" id="IPR012990">
    <property type="entry name" value="Beta-sandwich_Sec23_24"/>
</dbReference>
<dbReference type="Pfam" id="PF00626">
    <property type="entry name" value="Gelsolin"/>
    <property type="match status" value="1"/>
</dbReference>
<dbReference type="FunCoup" id="E0W164">
    <property type="interactions" value="2293"/>
</dbReference>
<dbReference type="EnsemblMetazoa" id="PHUM569820-RA">
    <property type="protein sequence ID" value="PHUM569820-PA"/>
    <property type="gene ID" value="PHUM569820"/>
</dbReference>
<keyword evidence="5" id="KW-0653">Protein transport</keyword>
<dbReference type="InterPro" id="IPR050550">
    <property type="entry name" value="SEC23_SEC24_subfamily"/>
</dbReference>
<dbReference type="eggNOG" id="KOG1984">
    <property type="taxonomic scope" value="Eukaryota"/>
</dbReference>
<dbReference type="SUPFAM" id="SSF81995">
    <property type="entry name" value="beta-sandwich domain of Sec23/24"/>
    <property type="match status" value="1"/>
</dbReference>
<dbReference type="Gene3D" id="2.60.40.1670">
    <property type="entry name" value="beta-sandwich domain of Sec23/24"/>
    <property type="match status" value="1"/>
</dbReference>
<dbReference type="Pfam" id="PF04815">
    <property type="entry name" value="Sec23_helical"/>
    <property type="match status" value="1"/>
</dbReference>
<evidence type="ECO:0000256" key="6">
    <source>
        <dbReference type="ARBA" id="ARBA00023329"/>
    </source>
</evidence>
<dbReference type="GO" id="GO:0090110">
    <property type="term" value="P:COPII-coated vesicle cargo loading"/>
    <property type="evidence" value="ECO:0007669"/>
    <property type="project" value="TreeGrafter"/>
</dbReference>
<accession>E0W164</accession>
<evidence type="ECO:0000313" key="15">
    <source>
        <dbReference type="Proteomes" id="UP000009046"/>
    </source>
</evidence>
<feature type="domain" description="Sec23/Sec24 beta-sandwich" evidence="12">
    <location>
        <begin position="812"/>
        <end position="895"/>
    </location>
</feature>
<dbReference type="GO" id="GO:0005789">
    <property type="term" value="C:endoplasmic reticulum membrane"/>
    <property type="evidence" value="ECO:0007669"/>
    <property type="project" value="UniProtKB-SubCell"/>
</dbReference>
<feature type="domain" description="Sec23/Sec24 helical" evidence="11">
    <location>
        <begin position="907"/>
        <end position="1007"/>
    </location>
</feature>
<dbReference type="GO" id="GO:0070971">
    <property type="term" value="C:endoplasmic reticulum exit site"/>
    <property type="evidence" value="ECO:0007669"/>
    <property type="project" value="TreeGrafter"/>
</dbReference>
<evidence type="ECO:0000259" key="8">
    <source>
        <dbReference type="Pfam" id="PF00626"/>
    </source>
</evidence>
<dbReference type="SUPFAM" id="SSF81811">
    <property type="entry name" value="Helical domain of Sec23/24"/>
    <property type="match status" value="1"/>
</dbReference>
<dbReference type="InterPro" id="IPR036174">
    <property type="entry name" value="Znf_Sec23_Sec24_sf"/>
</dbReference>
<feature type="compositionally biased region" description="Low complexity" evidence="7">
    <location>
        <begin position="282"/>
        <end position="303"/>
    </location>
</feature>
<dbReference type="InterPro" id="IPR029006">
    <property type="entry name" value="ADF-H/Gelsolin-like_dom_sf"/>
</dbReference>
<proteinExistence type="inferred from homology"/>
<dbReference type="InterPro" id="IPR007123">
    <property type="entry name" value="Gelsolin-like_dom"/>
</dbReference>
<dbReference type="SUPFAM" id="SSF82919">
    <property type="entry name" value="Zn-finger domain of Sec23/24"/>
    <property type="match status" value="1"/>
</dbReference>
<dbReference type="PANTHER" id="PTHR13803">
    <property type="entry name" value="SEC24-RELATED PROTEIN"/>
    <property type="match status" value="1"/>
</dbReference>
<reference evidence="13" key="2">
    <citation type="submission" date="2007-04" db="EMBL/GenBank/DDBJ databases">
        <title>The genome of the human body louse.</title>
        <authorList>
            <consortium name="The Human Body Louse Genome Consortium"/>
            <person name="Kirkness E."/>
            <person name="Walenz B."/>
            <person name="Hass B."/>
            <person name="Bruggner R."/>
            <person name="Strausberg R."/>
        </authorList>
    </citation>
    <scope>NUCLEOTIDE SEQUENCE</scope>
    <source>
        <strain evidence="13">USDA</strain>
    </source>
</reference>
<feature type="compositionally biased region" description="Polar residues" evidence="7">
    <location>
        <begin position="314"/>
        <end position="346"/>
    </location>
</feature>
<feature type="compositionally biased region" description="Pro residues" evidence="7">
    <location>
        <begin position="104"/>
        <end position="113"/>
    </location>
</feature>
<dbReference type="GO" id="GO:0006886">
    <property type="term" value="P:intracellular protein transport"/>
    <property type="evidence" value="ECO:0007669"/>
    <property type="project" value="InterPro"/>
</dbReference>
<feature type="compositionally biased region" description="Pro residues" evidence="7">
    <location>
        <begin position="268"/>
        <end position="281"/>
    </location>
</feature>
<feature type="compositionally biased region" description="Low complexity" evidence="7">
    <location>
        <begin position="18"/>
        <end position="27"/>
    </location>
</feature>
<feature type="domain" description="Gelsolin-like" evidence="8">
    <location>
        <begin position="1029"/>
        <end position="1093"/>
    </location>
</feature>
<dbReference type="OMA" id="NSMMPGP"/>
<feature type="compositionally biased region" description="Low complexity" evidence="7">
    <location>
        <begin position="243"/>
        <end position="267"/>
    </location>
</feature>
<dbReference type="Pfam" id="PF04811">
    <property type="entry name" value="Sec23_trunk"/>
    <property type="match status" value="1"/>
</dbReference>
<feature type="compositionally biased region" description="Low complexity" evidence="7">
    <location>
        <begin position="59"/>
        <end position="82"/>
    </location>
</feature>
<evidence type="ECO:0000259" key="10">
    <source>
        <dbReference type="Pfam" id="PF04811"/>
    </source>
</evidence>
<dbReference type="Gene3D" id="3.40.50.410">
    <property type="entry name" value="von Willebrand factor, type A domain"/>
    <property type="match status" value="1"/>
</dbReference>
<dbReference type="InterPro" id="IPR036175">
    <property type="entry name" value="Sec23/24_helical_dom_sf"/>
</dbReference>
<feature type="domain" description="Zinc finger Sec23/Sec24-type" evidence="9">
    <location>
        <begin position="486"/>
        <end position="524"/>
    </location>
</feature>
<dbReference type="SUPFAM" id="SSF82754">
    <property type="entry name" value="C-terminal, gelsolin-like domain of Sec23/24"/>
    <property type="match status" value="1"/>
</dbReference>
<dbReference type="InterPro" id="IPR006900">
    <property type="entry name" value="Sec23/24_helical_dom"/>
</dbReference>
<dbReference type="OrthoDB" id="49016at2759"/>
<comment type="subcellular location">
    <subcellularLocation>
        <location evidence="1">Cytoplasmic vesicle</location>
        <location evidence="1">COPII-coated vesicle membrane</location>
        <topology evidence="1">Peripheral membrane protein</topology>
        <orientation evidence="1">Cytoplasmic side</orientation>
    </subcellularLocation>
    <subcellularLocation>
        <location evidence="2">Endoplasmic reticulum membrane</location>
        <topology evidence="2">Peripheral membrane protein</topology>
        <orientation evidence="2">Cytoplasmic side</orientation>
    </subcellularLocation>
</comment>
<dbReference type="CTD" id="8234889"/>
<feature type="domain" description="Sec23/Sec24 trunk" evidence="10">
    <location>
        <begin position="564"/>
        <end position="807"/>
    </location>
</feature>
<evidence type="ECO:0000313" key="14">
    <source>
        <dbReference type="EnsemblMetazoa" id="PHUM569820-PA"/>
    </source>
</evidence>
<dbReference type="Gene3D" id="3.40.20.10">
    <property type="entry name" value="Severin"/>
    <property type="match status" value="1"/>
</dbReference>
<evidence type="ECO:0000256" key="7">
    <source>
        <dbReference type="SAM" id="MobiDB-lite"/>
    </source>
</evidence>
<evidence type="ECO:0000256" key="4">
    <source>
        <dbReference type="ARBA" id="ARBA00022448"/>
    </source>
</evidence>
<dbReference type="InterPro" id="IPR006895">
    <property type="entry name" value="Znf_Sec23_Sec24"/>
</dbReference>